<reference evidence="11" key="1">
    <citation type="submission" date="2013-10" db="EMBL/GenBank/DDBJ databases">
        <title>Genomic analysis of the causative agents of coccidiosis in chickens.</title>
        <authorList>
            <person name="Reid A.J."/>
            <person name="Blake D."/>
            <person name="Billington K."/>
            <person name="Browne H."/>
            <person name="Dunn M."/>
            <person name="Hung S."/>
            <person name="Kawahara F."/>
            <person name="Miranda-Saavedra D."/>
            <person name="Mourier T."/>
            <person name="Nagra H."/>
            <person name="Otto T.D."/>
            <person name="Rawlings N."/>
            <person name="Sanchez A."/>
            <person name="Sanders M."/>
            <person name="Subramaniam C."/>
            <person name="Tay Y."/>
            <person name="Dear P."/>
            <person name="Doerig C."/>
            <person name="Gruber A."/>
            <person name="Parkinson J."/>
            <person name="Shirley M."/>
            <person name="Wan K.L."/>
            <person name="Berriman M."/>
            <person name="Tomley F."/>
            <person name="Pain A."/>
        </authorList>
    </citation>
    <scope>NUCLEOTIDE SEQUENCE [LARGE SCALE GENOMIC DNA]</scope>
    <source>
        <strain evidence="11">Houghton</strain>
    </source>
</reference>
<feature type="domain" description="SRP54-type proteins GTP-binding" evidence="10">
    <location>
        <begin position="157"/>
        <end position="170"/>
    </location>
</feature>
<dbReference type="RefSeq" id="XP_013250443.1">
    <property type="nucleotide sequence ID" value="XM_013394989.1"/>
</dbReference>
<evidence type="ECO:0000256" key="6">
    <source>
        <dbReference type="ARBA" id="ARBA00023170"/>
    </source>
</evidence>
<dbReference type="EMBL" id="HG671027">
    <property type="protein sequence ID" value="CDI79452.1"/>
    <property type="molecule type" value="Genomic_DNA"/>
</dbReference>
<dbReference type="SUPFAM" id="SSF52540">
    <property type="entry name" value="P-loop containing nucleoside triphosphate hydrolases"/>
    <property type="match status" value="1"/>
</dbReference>
<evidence type="ECO:0000256" key="1">
    <source>
        <dbReference type="ARBA" id="ARBA00008531"/>
    </source>
</evidence>
<gene>
    <name evidence="11" type="ORF">EAH_00043220</name>
</gene>
<dbReference type="AlphaFoldDB" id="U6GIP4"/>
<evidence type="ECO:0000256" key="8">
    <source>
        <dbReference type="ARBA" id="ARBA00071429"/>
    </source>
</evidence>
<keyword evidence="12" id="KW-1185">Reference proteome</keyword>
<dbReference type="GO" id="GO:0005789">
    <property type="term" value="C:endoplasmic reticulum membrane"/>
    <property type="evidence" value="ECO:0007669"/>
    <property type="project" value="TreeGrafter"/>
</dbReference>
<comment type="subunit">
    <text evidence="2">Heterodimer of an alpha and a beta chain.</text>
</comment>
<evidence type="ECO:0000256" key="3">
    <source>
        <dbReference type="ARBA" id="ARBA00022741"/>
    </source>
</evidence>
<evidence type="ECO:0000256" key="2">
    <source>
        <dbReference type="ARBA" id="ARBA00011870"/>
    </source>
</evidence>
<organism evidence="11 12">
    <name type="scientific">Eimeria acervulina</name>
    <name type="common">Coccidian parasite</name>
    <dbReference type="NCBI Taxonomy" id="5801"/>
    <lineage>
        <taxon>Eukaryota</taxon>
        <taxon>Sar</taxon>
        <taxon>Alveolata</taxon>
        <taxon>Apicomplexa</taxon>
        <taxon>Conoidasida</taxon>
        <taxon>Coccidia</taxon>
        <taxon>Eucoccidiorida</taxon>
        <taxon>Eimeriorina</taxon>
        <taxon>Eimeriidae</taxon>
        <taxon>Eimeria</taxon>
    </lineage>
</organism>
<evidence type="ECO:0000256" key="4">
    <source>
        <dbReference type="ARBA" id="ARBA00023134"/>
    </source>
</evidence>
<dbReference type="GO" id="GO:0003677">
    <property type="term" value="F:DNA binding"/>
    <property type="evidence" value="ECO:0007669"/>
    <property type="project" value="UniProtKB-KW"/>
</dbReference>
<dbReference type="GeneID" id="25272392"/>
<dbReference type="GO" id="GO:0003924">
    <property type="term" value="F:GTPase activity"/>
    <property type="evidence" value="ECO:0007669"/>
    <property type="project" value="TreeGrafter"/>
</dbReference>
<dbReference type="CDD" id="cd17876">
    <property type="entry name" value="SRalpha_C"/>
    <property type="match status" value="1"/>
</dbReference>
<evidence type="ECO:0000256" key="9">
    <source>
        <dbReference type="ARBA" id="ARBA00081194"/>
    </source>
</evidence>
<dbReference type="SMART" id="SM00962">
    <property type="entry name" value="SRP54"/>
    <property type="match status" value="1"/>
</dbReference>
<keyword evidence="3" id="KW-0547">Nucleotide-binding</keyword>
<protein>
    <recommendedName>
        <fullName evidence="8">Signal recognition particle receptor subunit alpha homolog</fullName>
    </recommendedName>
    <alternativeName>
        <fullName evidence="9">Docking protein alpha</fullName>
    </alternativeName>
</protein>
<comment type="similarity">
    <text evidence="1">Belongs to the GTP-binding SRP family.</text>
</comment>
<evidence type="ECO:0000313" key="11">
    <source>
        <dbReference type="EMBL" id="CDI79452.1"/>
    </source>
</evidence>
<dbReference type="VEuPathDB" id="ToxoDB:EAH_00043220"/>
<evidence type="ECO:0000313" key="12">
    <source>
        <dbReference type="Proteomes" id="UP000018050"/>
    </source>
</evidence>
<dbReference type="InterPro" id="IPR027417">
    <property type="entry name" value="P-loop_NTPase"/>
</dbReference>
<dbReference type="GO" id="GO:0006614">
    <property type="term" value="P:SRP-dependent cotranslational protein targeting to membrane"/>
    <property type="evidence" value="ECO:0007669"/>
    <property type="project" value="InterPro"/>
</dbReference>
<name>U6GIP4_EIMAC</name>
<dbReference type="OMA" id="QLECDMA"/>
<keyword evidence="4" id="KW-0342">GTP-binding</keyword>
<dbReference type="FunFam" id="3.40.50.300:FF:000566">
    <property type="entry name" value="Signal recognition particle receptor subunit alpha"/>
    <property type="match status" value="1"/>
</dbReference>
<dbReference type="PROSITE" id="PS00300">
    <property type="entry name" value="SRP54"/>
    <property type="match status" value="1"/>
</dbReference>
<accession>U6GIP4</accession>
<proteinExistence type="inferred from homology"/>
<dbReference type="InterPro" id="IPR000897">
    <property type="entry name" value="SRP54_GTPase_dom"/>
</dbReference>
<dbReference type="GO" id="GO:0005525">
    <property type="term" value="F:GTP binding"/>
    <property type="evidence" value="ECO:0007669"/>
    <property type="project" value="UniProtKB-KW"/>
</dbReference>
<dbReference type="PANTHER" id="PTHR43134:SF1">
    <property type="entry name" value="SIGNAL RECOGNITION PARTICLE RECEPTOR SUBUNIT ALPHA"/>
    <property type="match status" value="1"/>
</dbReference>
<evidence type="ECO:0000256" key="5">
    <source>
        <dbReference type="ARBA" id="ARBA00023136"/>
    </source>
</evidence>
<keyword evidence="6" id="KW-0675">Receptor</keyword>
<reference evidence="11" key="2">
    <citation type="submission" date="2013-10" db="EMBL/GenBank/DDBJ databases">
        <authorList>
            <person name="Aslett M."/>
        </authorList>
    </citation>
    <scope>NUCLEOTIDE SEQUENCE [LARGE SCALE GENOMIC DNA]</scope>
    <source>
        <strain evidence="11">Houghton</strain>
    </source>
</reference>
<dbReference type="Gene3D" id="3.40.50.300">
    <property type="entry name" value="P-loop containing nucleotide triphosphate hydrolases"/>
    <property type="match status" value="1"/>
</dbReference>
<keyword evidence="11" id="KW-0238">DNA-binding</keyword>
<dbReference type="Pfam" id="PF00448">
    <property type="entry name" value="SRP54"/>
    <property type="match status" value="1"/>
</dbReference>
<sequence length="184" mass="19868">MLKGGLKVLIAACDTFRAGAVEQLRTHARCLDVPLFERGYGRDAAAICKEALKYAKEEQIDVVLIDTAGRMQDNDPLMRSLGKLVYMNNPDLILFVGEALVGNDAAHQLKKFNQAIADASVQGSTPRLIDGILLTKFDTVDDKVGAALSMAYITGQPIVFVGTGQKYGNLKKLNPDMVANALLS</sequence>
<keyword evidence="5" id="KW-0472">Membrane</keyword>
<dbReference type="OrthoDB" id="1727884at2759"/>
<evidence type="ECO:0000259" key="10">
    <source>
        <dbReference type="PROSITE" id="PS00300"/>
    </source>
</evidence>
<dbReference type="GO" id="GO:0005047">
    <property type="term" value="F:signal recognition particle binding"/>
    <property type="evidence" value="ECO:0007669"/>
    <property type="project" value="TreeGrafter"/>
</dbReference>
<dbReference type="Proteomes" id="UP000018050">
    <property type="component" value="Unassembled WGS sequence"/>
</dbReference>
<evidence type="ECO:0000256" key="7">
    <source>
        <dbReference type="ARBA" id="ARBA00029433"/>
    </source>
</evidence>
<comment type="subcellular location">
    <subcellularLocation>
        <location evidence="7">Endomembrane system</location>
        <topology evidence="7">Peripheral membrane protein</topology>
        <orientation evidence="7">Cytoplasmic side</orientation>
    </subcellularLocation>
</comment>
<dbReference type="PANTHER" id="PTHR43134">
    <property type="entry name" value="SIGNAL RECOGNITION PARTICLE RECEPTOR SUBUNIT ALPHA"/>
    <property type="match status" value="1"/>
</dbReference>